<keyword evidence="3" id="KW-1185">Reference proteome</keyword>
<gene>
    <name evidence="2" type="ORF">NCTC11466_02075</name>
</gene>
<proteinExistence type="predicted"/>
<evidence type="ECO:0000256" key="1">
    <source>
        <dbReference type="SAM" id="MobiDB-lite"/>
    </source>
</evidence>
<dbReference type="RefSeq" id="WP_232012391.1">
    <property type="nucleotide sequence ID" value="NZ_LR134201.1"/>
</dbReference>
<organism evidence="2 3">
    <name type="scientific">Cedecea lapagei</name>
    <dbReference type="NCBI Taxonomy" id="158823"/>
    <lineage>
        <taxon>Bacteria</taxon>
        <taxon>Pseudomonadati</taxon>
        <taxon>Pseudomonadota</taxon>
        <taxon>Gammaproteobacteria</taxon>
        <taxon>Enterobacterales</taxon>
        <taxon>Enterobacteriaceae</taxon>
        <taxon>Cedecea</taxon>
    </lineage>
</organism>
<feature type="compositionally biased region" description="Acidic residues" evidence="1">
    <location>
        <begin position="91"/>
        <end position="102"/>
    </location>
</feature>
<name>A0A3S4MF62_9ENTR</name>
<dbReference type="EMBL" id="LR134201">
    <property type="protein sequence ID" value="VEB97297.1"/>
    <property type="molecule type" value="Genomic_DNA"/>
</dbReference>
<evidence type="ECO:0000313" key="2">
    <source>
        <dbReference type="EMBL" id="VEB97297.1"/>
    </source>
</evidence>
<feature type="compositionally biased region" description="Basic and acidic residues" evidence="1">
    <location>
        <begin position="59"/>
        <end position="90"/>
    </location>
</feature>
<dbReference type="KEGG" id="clap:NCTC11466_02075"/>
<dbReference type="AlphaFoldDB" id="A0A3S4MF62"/>
<dbReference type="Proteomes" id="UP000274122">
    <property type="component" value="Chromosome"/>
</dbReference>
<accession>A0A3S4MF62</accession>
<reference evidence="2 3" key="1">
    <citation type="submission" date="2018-12" db="EMBL/GenBank/DDBJ databases">
        <authorList>
            <consortium name="Pathogen Informatics"/>
        </authorList>
    </citation>
    <scope>NUCLEOTIDE SEQUENCE [LARGE SCALE GENOMIC DNA]</scope>
    <source>
        <strain evidence="2 3">NCTC11466</strain>
    </source>
</reference>
<evidence type="ECO:0000313" key="3">
    <source>
        <dbReference type="Proteomes" id="UP000274122"/>
    </source>
</evidence>
<feature type="region of interest" description="Disordered" evidence="1">
    <location>
        <begin position="55"/>
        <end position="102"/>
    </location>
</feature>
<protein>
    <submittedName>
        <fullName evidence="2">Uncharacterized protein</fullName>
    </submittedName>
</protein>
<sequence length="102" mass="11551">MTKYKVTVQKKDGVIYEGLMAVKEPQIVNGLYAIADENGGWRYIQRDEVSEIRFTPVTDEVKEEPKEPDAKPVDEAKPEAGSETEPKPEEEKPEPEEASEEE</sequence>